<sequence length="183" mass="20038">MTLKVRESVRGKERRTRRARSLRVVCVAGTGRSAPPVGEVGLISENKLCRAYACSRPWQEEFCPCPSPMSSAGRGAAAGDTHRNSQQQLIASLPFPALAPRLPPHRHLPATTPIPRIDAHNPSRATQIRCHRLLANMQRLHRLSLSVRDPSALSSSSRRFPSARITLVPALTDDIVVPGHRVG</sequence>
<name>A0A1Y2INU9_TRAC3</name>
<accession>A0A1Y2INU9</accession>
<protein>
    <submittedName>
        <fullName evidence="1">Uncharacterized protein</fullName>
    </submittedName>
</protein>
<gene>
    <name evidence="1" type="ORF">PYCCODRAFT_305006</name>
</gene>
<dbReference type="AlphaFoldDB" id="A0A1Y2INU9"/>
<proteinExistence type="predicted"/>
<evidence type="ECO:0000313" key="2">
    <source>
        <dbReference type="Proteomes" id="UP000193067"/>
    </source>
</evidence>
<evidence type="ECO:0000313" key="1">
    <source>
        <dbReference type="EMBL" id="OSD02789.1"/>
    </source>
</evidence>
<dbReference type="Proteomes" id="UP000193067">
    <property type="component" value="Unassembled WGS sequence"/>
</dbReference>
<organism evidence="1 2">
    <name type="scientific">Trametes coccinea (strain BRFM310)</name>
    <name type="common">Pycnoporus coccineus</name>
    <dbReference type="NCBI Taxonomy" id="1353009"/>
    <lineage>
        <taxon>Eukaryota</taxon>
        <taxon>Fungi</taxon>
        <taxon>Dikarya</taxon>
        <taxon>Basidiomycota</taxon>
        <taxon>Agaricomycotina</taxon>
        <taxon>Agaricomycetes</taxon>
        <taxon>Polyporales</taxon>
        <taxon>Polyporaceae</taxon>
        <taxon>Trametes</taxon>
    </lineage>
</organism>
<reference evidence="1 2" key="1">
    <citation type="journal article" date="2015" name="Biotechnol. Biofuels">
        <title>Enhanced degradation of softwood versus hardwood by the white-rot fungus Pycnoporus coccineus.</title>
        <authorList>
            <person name="Couturier M."/>
            <person name="Navarro D."/>
            <person name="Chevret D."/>
            <person name="Henrissat B."/>
            <person name="Piumi F."/>
            <person name="Ruiz-Duenas F.J."/>
            <person name="Martinez A.T."/>
            <person name="Grigoriev I.V."/>
            <person name="Riley R."/>
            <person name="Lipzen A."/>
            <person name="Berrin J.G."/>
            <person name="Master E.R."/>
            <person name="Rosso M.N."/>
        </authorList>
    </citation>
    <scope>NUCLEOTIDE SEQUENCE [LARGE SCALE GENOMIC DNA]</scope>
    <source>
        <strain evidence="1 2">BRFM310</strain>
    </source>
</reference>
<dbReference type="EMBL" id="KZ084103">
    <property type="protein sequence ID" value="OSD02789.1"/>
    <property type="molecule type" value="Genomic_DNA"/>
</dbReference>
<keyword evidence="2" id="KW-1185">Reference proteome</keyword>